<dbReference type="PANTHER" id="PTHR46880">
    <property type="entry name" value="RAS-ASSOCIATING DOMAIN-CONTAINING PROTEIN"/>
    <property type="match status" value="1"/>
</dbReference>
<evidence type="ECO:0008006" key="3">
    <source>
        <dbReference type="Google" id="ProtNLM"/>
    </source>
</evidence>
<proteinExistence type="predicted"/>
<dbReference type="Proteomes" id="UP001160148">
    <property type="component" value="Unassembled WGS sequence"/>
</dbReference>
<keyword evidence="2" id="KW-1185">Reference proteome</keyword>
<sequence>MSEHSELNSRFHENNDSVISNLKLIIPKYYFACETSDDKILNTAQTYEADLPHSIEALRGELNLWKQFWKNKSEKADSSMEAFKYASMFPNIKCLLTILSVIPITTASAERSFSSLKRIKT</sequence>
<accession>A0AAV0VUM4</accession>
<organism evidence="1 2">
    <name type="scientific">Macrosiphum euphorbiae</name>
    <name type="common">potato aphid</name>
    <dbReference type="NCBI Taxonomy" id="13131"/>
    <lineage>
        <taxon>Eukaryota</taxon>
        <taxon>Metazoa</taxon>
        <taxon>Ecdysozoa</taxon>
        <taxon>Arthropoda</taxon>
        <taxon>Hexapoda</taxon>
        <taxon>Insecta</taxon>
        <taxon>Pterygota</taxon>
        <taxon>Neoptera</taxon>
        <taxon>Paraneoptera</taxon>
        <taxon>Hemiptera</taxon>
        <taxon>Sternorrhyncha</taxon>
        <taxon>Aphidomorpha</taxon>
        <taxon>Aphidoidea</taxon>
        <taxon>Aphididae</taxon>
        <taxon>Macrosiphini</taxon>
        <taxon>Macrosiphum</taxon>
    </lineage>
</organism>
<protein>
    <recommendedName>
        <fullName evidence="3">HAT C-terminal dimerisation domain-containing protein</fullName>
    </recommendedName>
</protein>
<reference evidence="1 2" key="1">
    <citation type="submission" date="2023-01" db="EMBL/GenBank/DDBJ databases">
        <authorList>
            <person name="Whitehead M."/>
        </authorList>
    </citation>
    <scope>NUCLEOTIDE SEQUENCE [LARGE SCALE GENOMIC DNA]</scope>
</reference>
<dbReference type="AlphaFoldDB" id="A0AAV0VUM4"/>
<evidence type="ECO:0000313" key="2">
    <source>
        <dbReference type="Proteomes" id="UP001160148"/>
    </source>
</evidence>
<dbReference type="PANTHER" id="PTHR46880:SF5">
    <property type="entry name" value="DUF4371 DOMAIN-CONTAINING PROTEIN"/>
    <property type="match status" value="1"/>
</dbReference>
<dbReference type="EMBL" id="CARXXK010000001">
    <property type="protein sequence ID" value="CAI6347284.1"/>
    <property type="molecule type" value="Genomic_DNA"/>
</dbReference>
<evidence type="ECO:0000313" key="1">
    <source>
        <dbReference type="EMBL" id="CAI6347284.1"/>
    </source>
</evidence>
<gene>
    <name evidence="1" type="ORF">MEUPH1_LOCUS4090</name>
</gene>
<name>A0AAV0VUM4_9HEMI</name>
<comment type="caution">
    <text evidence="1">The sequence shown here is derived from an EMBL/GenBank/DDBJ whole genome shotgun (WGS) entry which is preliminary data.</text>
</comment>